<gene>
    <name evidence="2" type="ORF">F0415_05045</name>
</gene>
<keyword evidence="1" id="KW-1133">Transmembrane helix</keyword>
<sequence length="94" mass="10537">MQPMTFVFHRLFAYRPCKPRNPLLRALLGLLGLVLLLVLVAFGVVIGLGMLLFAALRRLLRNRREDAVRPSPAGDVIEGEYTLVRKPGSRLGLR</sequence>
<dbReference type="RefSeq" id="WP_149860111.1">
    <property type="nucleotide sequence ID" value="NZ_VUOD01000003.1"/>
</dbReference>
<name>A0A5B2ZBD6_9GAMM</name>
<feature type="transmembrane region" description="Helical" evidence="1">
    <location>
        <begin position="28"/>
        <end position="56"/>
    </location>
</feature>
<dbReference type="AlphaFoldDB" id="A0A5B2ZBD6"/>
<keyword evidence="3" id="KW-1185">Reference proteome</keyword>
<proteinExistence type="predicted"/>
<keyword evidence="1" id="KW-0812">Transmembrane</keyword>
<dbReference type="Proteomes" id="UP000322165">
    <property type="component" value="Unassembled WGS sequence"/>
</dbReference>
<evidence type="ECO:0000313" key="2">
    <source>
        <dbReference type="EMBL" id="KAA2285287.1"/>
    </source>
</evidence>
<reference evidence="2 3" key="2">
    <citation type="submission" date="2019-09" db="EMBL/GenBank/DDBJ databases">
        <authorList>
            <person name="Mazur A."/>
        </authorList>
    </citation>
    <scope>NUCLEOTIDE SEQUENCE [LARGE SCALE GENOMIC DNA]</scope>
    <source>
        <strain evidence="2 3">3729k</strain>
    </source>
</reference>
<keyword evidence="1" id="KW-0472">Membrane</keyword>
<evidence type="ECO:0000313" key="3">
    <source>
        <dbReference type="Proteomes" id="UP000322165"/>
    </source>
</evidence>
<protein>
    <submittedName>
        <fullName evidence="2">Uncharacterized protein</fullName>
    </submittedName>
</protein>
<organism evidence="2 3">
    <name type="scientific">Arenimonas fontis</name>
    <dbReference type="NCBI Taxonomy" id="2608255"/>
    <lineage>
        <taxon>Bacteria</taxon>
        <taxon>Pseudomonadati</taxon>
        <taxon>Pseudomonadota</taxon>
        <taxon>Gammaproteobacteria</taxon>
        <taxon>Lysobacterales</taxon>
        <taxon>Lysobacteraceae</taxon>
        <taxon>Arenimonas</taxon>
    </lineage>
</organism>
<evidence type="ECO:0000256" key="1">
    <source>
        <dbReference type="SAM" id="Phobius"/>
    </source>
</evidence>
<reference evidence="2 3" key="1">
    <citation type="submission" date="2019-09" db="EMBL/GenBank/DDBJ databases">
        <title>Arenimonas chukotkensis sp. nov., a bacterium isolated from Chukotka hot spring, Arctic region, Russia.</title>
        <authorList>
            <person name="Zayulina K.S."/>
            <person name="Prokofeva M.I."/>
            <person name="Elcheninov A.G."/>
            <person name="Novikov A."/>
            <person name="Kochetkova T.V."/>
            <person name="Kublanov I.V."/>
        </authorList>
    </citation>
    <scope>NUCLEOTIDE SEQUENCE [LARGE SCALE GENOMIC DNA]</scope>
    <source>
        <strain evidence="2 3">3729k</strain>
    </source>
</reference>
<accession>A0A5B2ZBD6</accession>
<comment type="caution">
    <text evidence="2">The sequence shown here is derived from an EMBL/GenBank/DDBJ whole genome shotgun (WGS) entry which is preliminary data.</text>
</comment>
<dbReference type="EMBL" id="VUOD01000003">
    <property type="protein sequence ID" value="KAA2285287.1"/>
    <property type="molecule type" value="Genomic_DNA"/>
</dbReference>